<comment type="caution">
    <text evidence="1">The sequence shown here is derived from an EMBL/GenBank/DDBJ whole genome shotgun (WGS) entry which is preliminary data.</text>
</comment>
<organism evidence="1 2">
    <name type="scientific">Racocetra persica</name>
    <dbReference type="NCBI Taxonomy" id="160502"/>
    <lineage>
        <taxon>Eukaryota</taxon>
        <taxon>Fungi</taxon>
        <taxon>Fungi incertae sedis</taxon>
        <taxon>Mucoromycota</taxon>
        <taxon>Glomeromycotina</taxon>
        <taxon>Glomeromycetes</taxon>
        <taxon>Diversisporales</taxon>
        <taxon>Gigasporaceae</taxon>
        <taxon>Racocetra</taxon>
    </lineage>
</organism>
<accession>A0ACA9NBY7</accession>
<reference evidence="1" key="1">
    <citation type="submission" date="2021-06" db="EMBL/GenBank/DDBJ databases">
        <authorList>
            <person name="Kallberg Y."/>
            <person name="Tangrot J."/>
            <person name="Rosling A."/>
        </authorList>
    </citation>
    <scope>NUCLEOTIDE SEQUENCE</scope>
    <source>
        <strain evidence="1">MA461A</strain>
    </source>
</reference>
<keyword evidence="2" id="KW-1185">Reference proteome</keyword>
<dbReference type="Proteomes" id="UP000789920">
    <property type="component" value="Unassembled WGS sequence"/>
</dbReference>
<gene>
    <name evidence="1" type="ORF">RPERSI_LOCUS7634</name>
</gene>
<protein>
    <submittedName>
        <fullName evidence="1">3866_t:CDS:1</fullName>
    </submittedName>
</protein>
<sequence length="432" mass="48283">MVYTIPSLIEDRISPHAKELIKLVDDFVENDCIPAEEVYFKQLGKGEERFKYIPPIIEELKKKARSLGLWNLFLSKHYAEGAGLTNLEYALMAEIMGKSIRIAPEATNCSAPDTGNMEVFAKYGSPEQKEKWLKPLLNGEIRSAFAMTEKAVASSDATNIETSIKRVGNQYVINGHKWWISGAGDPRCALFLVMGKTLFNENAHKHKQHSLIIVPRNTPGITIVRALTVFGYDDAPEGHCEIIFKDVKVPIQNIILGEGRGFEIIQGRLGPGRIHHCMRSIGAAERGLDLMLMRVTDPSRRTFGKFLSEHETIIADIAQSRMLIDQARLLVLNAADMIDKVGAKSALKEIGMAKVIVPNMLLKVIDRSIQSYGAGGLCDDFPLAYIYSIGRTLKFADGPDEVHIQQIGKLELKRARKVKEEYEKRPKINAKL</sequence>
<name>A0ACA9NBY7_9GLOM</name>
<evidence type="ECO:0000313" key="2">
    <source>
        <dbReference type="Proteomes" id="UP000789920"/>
    </source>
</evidence>
<proteinExistence type="predicted"/>
<dbReference type="EMBL" id="CAJVQC010013119">
    <property type="protein sequence ID" value="CAG8645121.1"/>
    <property type="molecule type" value="Genomic_DNA"/>
</dbReference>
<evidence type="ECO:0000313" key="1">
    <source>
        <dbReference type="EMBL" id="CAG8645121.1"/>
    </source>
</evidence>